<comment type="caution">
    <text evidence="15">The sequence shown here is derived from an EMBL/GenBank/DDBJ whole genome shotgun (WGS) entry which is preliminary data.</text>
</comment>
<evidence type="ECO:0000313" key="16">
    <source>
        <dbReference type="Proteomes" id="UP000230447"/>
    </source>
</evidence>
<feature type="domain" description="Peptidase M50" evidence="14">
    <location>
        <begin position="126"/>
        <end position="182"/>
    </location>
</feature>
<evidence type="ECO:0000256" key="5">
    <source>
        <dbReference type="ARBA" id="ARBA00022670"/>
    </source>
</evidence>
<evidence type="ECO:0000313" key="15">
    <source>
        <dbReference type="EMBL" id="PIP31642.1"/>
    </source>
</evidence>
<dbReference type="PANTHER" id="PTHR35864:SF1">
    <property type="entry name" value="ZINC METALLOPROTEASE YWHC-RELATED"/>
    <property type="match status" value="1"/>
</dbReference>
<evidence type="ECO:0000256" key="8">
    <source>
        <dbReference type="ARBA" id="ARBA00022801"/>
    </source>
</evidence>
<feature type="transmembrane region" description="Helical" evidence="13">
    <location>
        <begin position="52"/>
        <end position="74"/>
    </location>
</feature>
<dbReference type="InterPro" id="IPR044537">
    <property type="entry name" value="Rip2-like"/>
</dbReference>
<evidence type="ECO:0000259" key="14">
    <source>
        <dbReference type="Pfam" id="PF02163"/>
    </source>
</evidence>
<keyword evidence="4" id="KW-1003">Cell membrane</keyword>
<accession>A0A2G9ZEQ4</accession>
<proteinExistence type="inferred from homology"/>
<keyword evidence="7" id="KW-0479">Metal-binding</keyword>
<comment type="cofactor">
    <cofactor evidence="1">
        <name>Zn(2+)</name>
        <dbReference type="ChEBI" id="CHEBI:29105"/>
    </cofactor>
</comment>
<keyword evidence="10 13" id="KW-1133">Transmembrane helix</keyword>
<keyword evidence="12 13" id="KW-0472">Membrane</keyword>
<keyword evidence="11" id="KW-0482">Metalloprotease</keyword>
<dbReference type="GO" id="GO:0006508">
    <property type="term" value="P:proteolysis"/>
    <property type="evidence" value="ECO:0007669"/>
    <property type="project" value="UniProtKB-KW"/>
</dbReference>
<keyword evidence="6 13" id="KW-0812">Transmembrane</keyword>
<evidence type="ECO:0000256" key="13">
    <source>
        <dbReference type="SAM" id="Phobius"/>
    </source>
</evidence>
<dbReference type="InterPro" id="IPR052348">
    <property type="entry name" value="Metallopeptidase_M50B"/>
</dbReference>
<feature type="transmembrane region" description="Helical" evidence="13">
    <location>
        <begin position="177"/>
        <end position="202"/>
    </location>
</feature>
<evidence type="ECO:0000256" key="3">
    <source>
        <dbReference type="ARBA" id="ARBA00007931"/>
    </source>
</evidence>
<evidence type="ECO:0000256" key="12">
    <source>
        <dbReference type="ARBA" id="ARBA00023136"/>
    </source>
</evidence>
<evidence type="ECO:0000256" key="7">
    <source>
        <dbReference type="ARBA" id="ARBA00022723"/>
    </source>
</evidence>
<comment type="subcellular location">
    <subcellularLocation>
        <location evidence="2">Cell membrane</location>
        <topology evidence="2">Multi-pass membrane protein</topology>
    </subcellularLocation>
</comment>
<dbReference type="Proteomes" id="UP000230447">
    <property type="component" value="Unassembled WGS sequence"/>
</dbReference>
<feature type="transmembrane region" description="Helical" evidence="13">
    <location>
        <begin position="94"/>
        <end position="116"/>
    </location>
</feature>
<keyword evidence="5 15" id="KW-0645">Protease</keyword>
<evidence type="ECO:0000256" key="11">
    <source>
        <dbReference type="ARBA" id="ARBA00023049"/>
    </source>
</evidence>
<evidence type="ECO:0000256" key="10">
    <source>
        <dbReference type="ARBA" id="ARBA00022989"/>
    </source>
</evidence>
<evidence type="ECO:0000256" key="1">
    <source>
        <dbReference type="ARBA" id="ARBA00001947"/>
    </source>
</evidence>
<evidence type="ECO:0000256" key="2">
    <source>
        <dbReference type="ARBA" id="ARBA00004651"/>
    </source>
</evidence>
<evidence type="ECO:0000256" key="4">
    <source>
        <dbReference type="ARBA" id="ARBA00022475"/>
    </source>
</evidence>
<dbReference type="Pfam" id="PF02163">
    <property type="entry name" value="Peptidase_M50"/>
    <property type="match status" value="1"/>
</dbReference>
<sequence length="205" mass="22793">MDIYLIVLQISVLLFSVTIHEVSHGLMAERLGDGTAKRAGRLTLNPLKHLDLVGSFFVPLALFLLNTGFIIGWAKPVPVNPWNLRDKKYGEAKVAVAGPLSNLIVALFFGLILRFVHLPYPWFGAVSTVFVFIVLINLVLAVFNLTPLPPFDGSHILFAFLGGKAKEAQVFLTRYSFALLFLYIFLIFPLISPIVSFLFNFITGL</sequence>
<evidence type="ECO:0000256" key="9">
    <source>
        <dbReference type="ARBA" id="ARBA00022833"/>
    </source>
</evidence>
<gene>
    <name evidence="15" type="ORF">COX24_02445</name>
</gene>
<dbReference type="CDD" id="cd06158">
    <property type="entry name" value="S2P-M50_like_1"/>
    <property type="match status" value="1"/>
</dbReference>
<protein>
    <submittedName>
        <fullName evidence="15">Site-2 protease family protein</fullName>
    </submittedName>
</protein>
<organism evidence="15 16">
    <name type="scientific">bacterium (Candidatus Gribaldobacteria) CG23_combo_of_CG06-09_8_20_14_all_37_87_8</name>
    <dbReference type="NCBI Taxonomy" id="2014278"/>
    <lineage>
        <taxon>Bacteria</taxon>
        <taxon>Candidatus Gribaldobacteria</taxon>
    </lineage>
</organism>
<dbReference type="AlphaFoldDB" id="A0A2G9ZEQ4"/>
<dbReference type="EMBL" id="PCSB01000052">
    <property type="protein sequence ID" value="PIP31642.1"/>
    <property type="molecule type" value="Genomic_DNA"/>
</dbReference>
<reference evidence="15 16" key="1">
    <citation type="submission" date="2017-09" db="EMBL/GenBank/DDBJ databases">
        <title>Depth-based differentiation of microbial function through sediment-hosted aquifers and enrichment of novel symbionts in the deep terrestrial subsurface.</title>
        <authorList>
            <person name="Probst A.J."/>
            <person name="Ladd B."/>
            <person name="Jarett J.K."/>
            <person name="Geller-Mcgrath D.E."/>
            <person name="Sieber C.M."/>
            <person name="Emerson J.B."/>
            <person name="Anantharaman K."/>
            <person name="Thomas B.C."/>
            <person name="Malmstrom R."/>
            <person name="Stieglmeier M."/>
            <person name="Klingl A."/>
            <person name="Woyke T."/>
            <person name="Ryan C.M."/>
            <person name="Banfield J.F."/>
        </authorList>
    </citation>
    <scope>NUCLEOTIDE SEQUENCE [LARGE SCALE GENOMIC DNA]</scope>
    <source>
        <strain evidence="15">CG23_combo_of_CG06-09_8_20_14_all_37_87_8</strain>
    </source>
</reference>
<dbReference type="GO" id="GO:0008237">
    <property type="term" value="F:metallopeptidase activity"/>
    <property type="evidence" value="ECO:0007669"/>
    <property type="project" value="UniProtKB-KW"/>
</dbReference>
<dbReference type="PANTHER" id="PTHR35864">
    <property type="entry name" value="ZINC METALLOPROTEASE MJ0611-RELATED"/>
    <property type="match status" value="1"/>
</dbReference>
<feature type="transmembrane region" description="Helical" evidence="13">
    <location>
        <begin position="122"/>
        <end position="145"/>
    </location>
</feature>
<keyword evidence="9" id="KW-0862">Zinc</keyword>
<dbReference type="GO" id="GO:0005886">
    <property type="term" value="C:plasma membrane"/>
    <property type="evidence" value="ECO:0007669"/>
    <property type="project" value="UniProtKB-SubCell"/>
</dbReference>
<comment type="similarity">
    <text evidence="3">Belongs to the peptidase M50B family.</text>
</comment>
<evidence type="ECO:0000256" key="6">
    <source>
        <dbReference type="ARBA" id="ARBA00022692"/>
    </source>
</evidence>
<dbReference type="InterPro" id="IPR008915">
    <property type="entry name" value="Peptidase_M50"/>
</dbReference>
<keyword evidence="8" id="KW-0378">Hydrolase</keyword>
<name>A0A2G9ZEQ4_9BACT</name>
<dbReference type="GO" id="GO:0046872">
    <property type="term" value="F:metal ion binding"/>
    <property type="evidence" value="ECO:0007669"/>
    <property type="project" value="UniProtKB-KW"/>
</dbReference>